<evidence type="ECO:0000313" key="7">
    <source>
        <dbReference type="EMBL" id="MUN54520.1"/>
    </source>
</evidence>
<evidence type="ECO:0000256" key="2">
    <source>
        <dbReference type="ARBA" id="ARBA00022692"/>
    </source>
</evidence>
<gene>
    <name evidence="7" type="ORF">GMA10_04720</name>
</gene>
<evidence type="ECO:0008006" key="9">
    <source>
        <dbReference type="Google" id="ProtNLM"/>
    </source>
</evidence>
<dbReference type="OrthoDB" id="3288304at2"/>
<feature type="transmembrane region" description="Helical" evidence="6">
    <location>
        <begin position="601"/>
        <end position="625"/>
    </location>
</feature>
<evidence type="ECO:0000256" key="3">
    <source>
        <dbReference type="ARBA" id="ARBA00022989"/>
    </source>
</evidence>
<dbReference type="AlphaFoldDB" id="A0A7K1LHE2"/>
<feature type="transmembrane region" description="Helical" evidence="6">
    <location>
        <begin position="226"/>
        <end position="244"/>
    </location>
</feature>
<protein>
    <recommendedName>
        <fullName evidence="9">ABC transporter permease</fullName>
    </recommendedName>
</protein>
<feature type="transmembrane region" description="Helical" evidence="6">
    <location>
        <begin position="397"/>
        <end position="418"/>
    </location>
</feature>
<feature type="transmembrane region" description="Helical" evidence="6">
    <location>
        <begin position="632"/>
        <end position="651"/>
    </location>
</feature>
<feature type="transmembrane region" description="Helical" evidence="6">
    <location>
        <begin position="312"/>
        <end position="331"/>
    </location>
</feature>
<feature type="region of interest" description="Disordered" evidence="5">
    <location>
        <begin position="724"/>
        <end position="751"/>
    </location>
</feature>
<feature type="transmembrane region" description="Helical" evidence="6">
    <location>
        <begin position="251"/>
        <end position="269"/>
    </location>
</feature>
<evidence type="ECO:0000256" key="6">
    <source>
        <dbReference type="SAM" id="Phobius"/>
    </source>
</evidence>
<reference evidence="7 8" key="1">
    <citation type="submission" date="2019-12" db="EMBL/GenBank/DDBJ databases">
        <authorList>
            <person name="Li J."/>
            <person name="Shi Y."/>
            <person name="Xu G."/>
            <person name="Xiao D."/>
            <person name="Ran X."/>
        </authorList>
    </citation>
    <scope>NUCLEOTIDE SEQUENCE [LARGE SCALE GENOMIC DNA]</scope>
    <source>
        <strain evidence="7 8">JCM 15915</strain>
    </source>
</reference>
<sequence>MTSRRRRMNAAGLRKQASKVLKFSIVLPLFMTIMFPLVYGFSMHSPSPHGLKVAVIGSDQKTEQLASKLNATSGGAYEVSAVGSTDEAKDKIESLEIRAAWDPQTNTEYVATMGASTAAQFAEAYFEKAAPQILVQSGQYQDPGDVPKPTVDDLVPPPPNDGMGTSLMFMGLPVLIASFMTAVGLRSNLAQLSAKVAISIMGIMALFIATVPMFIAYAVHGAFSEHGLPVFCLLAFMSFTVMLFHTGGLRLIGLYMALPTMFLLVLLGIPSSGAGMAIELVPPVFQGLHKILPTPALMEALRRILYFPNAPLSSYIITLMVWFFLALILLASSFLKRPKASDDDALSSEKEDADPVPAGTGRHIRRTYSSPGFRHYFGSRRLVSEEQMKNRFGLVHAFKLPVIMMIALPLMYIGLVHAPSPNHMKLDVVVSDQTSEKLAQTMKELPSSEYEVRTVDDADQARQDVTENKARAAFVPASAAGDISERKDPASSVLYVATGNGMQAESSVEKLFGTLTQGKPMENVDVAPTDGHDKFGMSMMYLGMGGIVGSNLAGMMIGLVGRGWHWGRRVAWVIGVAAANTFLQYVISVHVVQFLHPGAPWTVWGILFLTSLTIQFFTLGGALFLRNSVMLISLPLFVMCGVPSSGLLLPLDMAPHLYTVLNHLVPSSAALGAIRLQVYLPEASIRGDIVLELVWLLIGILLYTAGHLYVEHLKRKNADEELADARQYEDEDPGDFEGRVLTGTENPETRQMRALRVEHEKAAQGKSQP</sequence>
<dbReference type="InterPro" id="IPR051328">
    <property type="entry name" value="T7SS_ABC-Transporter"/>
</dbReference>
<accession>A0A7K1LHE2</accession>
<feature type="transmembrane region" description="Helical" evidence="6">
    <location>
        <begin position="572"/>
        <end position="595"/>
    </location>
</feature>
<proteinExistence type="predicted"/>
<dbReference type="PANTHER" id="PTHR43077">
    <property type="entry name" value="TRANSPORT PERMEASE YVFS-RELATED"/>
    <property type="match status" value="1"/>
</dbReference>
<feature type="transmembrane region" description="Helical" evidence="6">
    <location>
        <begin position="689"/>
        <end position="710"/>
    </location>
</feature>
<dbReference type="GO" id="GO:0016020">
    <property type="term" value="C:membrane"/>
    <property type="evidence" value="ECO:0007669"/>
    <property type="project" value="UniProtKB-SubCell"/>
</dbReference>
<comment type="subcellular location">
    <subcellularLocation>
        <location evidence="1">Membrane</location>
        <topology evidence="1">Multi-pass membrane protein</topology>
    </subcellularLocation>
</comment>
<evidence type="ECO:0000313" key="8">
    <source>
        <dbReference type="Proteomes" id="UP000462152"/>
    </source>
</evidence>
<keyword evidence="3 6" id="KW-1133">Transmembrane helix</keyword>
<feature type="transmembrane region" description="Helical" evidence="6">
    <location>
        <begin position="197"/>
        <end position="220"/>
    </location>
</feature>
<dbReference type="Proteomes" id="UP000462152">
    <property type="component" value="Unassembled WGS sequence"/>
</dbReference>
<name>A0A7K1LHE2_9MICC</name>
<keyword evidence="4 6" id="KW-0472">Membrane</keyword>
<feature type="transmembrane region" description="Helical" evidence="6">
    <location>
        <begin position="167"/>
        <end position="185"/>
    </location>
</feature>
<feature type="transmembrane region" description="Helical" evidence="6">
    <location>
        <begin position="539"/>
        <end position="560"/>
    </location>
</feature>
<dbReference type="RefSeq" id="WP_129315157.1">
    <property type="nucleotide sequence ID" value="NZ_CP197643.1"/>
</dbReference>
<keyword evidence="2 6" id="KW-0812">Transmembrane</keyword>
<evidence type="ECO:0000256" key="5">
    <source>
        <dbReference type="SAM" id="MobiDB-lite"/>
    </source>
</evidence>
<feature type="transmembrane region" description="Helical" evidence="6">
    <location>
        <begin position="20"/>
        <end position="41"/>
    </location>
</feature>
<evidence type="ECO:0000256" key="4">
    <source>
        <dbReference type="ARBA" id="ARBA00023136"/>
    </source>
</evidence>
<dbReference type="EMBL" id="WOGT01000002">
    <property type="protein sequence ID" value="MUN54520.1"/>
    <property type="molecule type" value="Genomic_DNA"/>
</dbReference>
<evidence type="ECO:0000256" key="1">
    <source>
        <dbReference type="ARBA" id="ARBA00004141"/>
    </source>
</evidence>
<comment type="caution">
    <text evidence="7">The sequence shown here is derived from an EMBL/GenBank/DDBJ whole genome shotgun (WGS) entry which is preliminary data.</text>
</comment>
<dbReference type="PANTHER" id="PTHR43077:SF10">
    <property type="entry name" value="TRANSPORT PERMEASE PROTEIN"/>
    <property type="match status" value="1"/>
</dbReference>
<keyword evidence="8" id="KW-1185">Reference proteome</keyword>
<organism evidence="7 8">
    <name type="scientific">Rothia koreensis</name>
    <dbReference type="NCBI Taxonomy" id="592378"/>
    <lineage>
        <taxon>Bacteria</taxon>
        <taxon>Bacillati</taxon>
        <taxon>Actinomycetota</taxon>
        <taxon>Actinomycetes</taxon>
        <taxon>Micrococcales</taxon>
        <taxon>Micrococcaceae</taxon>
        <taxon>Rothia</taxon>
    </lineage>
</organism>